<feature type="domain" description="O-acyltransferase WSD1-like N-terminal" evidence="12">
    <location>
        <begin position="4"/>
        <end position="269"/>
    </location>
</feature>
<dbReference type="GO" id="GO:0019432">
    <property type="term" value="P:triglyceride biosynthetic process"/>
    <property type="evidence" value="ECO:0007669"/>
    <property type="project" value="UniProtKB-UniPathway"/>
</dbReference>
<evidence type="ECO:0000256" key="4">
    <source>
        <dbReference type="ARBA" id="ARBA00013244"/>
    </source>
</evidence>
<dbReference type="InterPro" id="IPR023213">
    <property type="entry name" value="CAT-like_dom_sf"/>
</dbReference>
<protein>
    <recommendedName>
        <fullName evidence="4 11">Diacylglycerol O-acyltransferase</fullName>
        <ecNumber evidence="4 11">2.3.1.20</ecNumber>
    </recommendedName>
</protein>
<dbReference type="EC" id="2.3.1.20" evidence="4 11"/>
<dbReference type="EMBL" id="BLLB01000002">
    <property type="protein sequence ID" value="GFH01482.1"/>
    <property type="molecule type" value="Genomic_DNA"/>
</dbReference>
<dbReference type="PANTHER" id="PTHR31650">
    <property type="entry name" value="O-ACYLTRANSFERASE (WSD1-LIKE) FAMILY PROTEIN"/>
    <property type="match status" value="1"/>
</dbReference>
<feature type="domain" description="O-acyltransferase WSD1 C-terminal" evidence="13">
    <location>
        <begin position="310"/>
        <end position="457"/>
    </location>
</feature>
<dbReference type="SUPFAM" id="SSF52777">
    <property type="entry name" value="CoA-dependent acyltransferases"/>
    <property type="match status" value="1"/>
</dbReference>
<comment type="catalytic activity">
    <reaction evidence="10 11">
        <text>an acyl-CoA + a 1,2-diacyl-sn-glycerol = a triacyl-sn-glycerol + CoA</text>
        <dbReference type="Rhea" id="RHEA:10868"/>
        <dbReference type="ChEBI" id="CHEBI:17815"/>
        <dbReference type="ChEBI" id="CHEBI:57287"/>
        <dbReference type="ChEBI" id="CHEBI:58342"/>
        <dbReference type="ChEBI" id="CHEBI:64615"/>
        <dbReference type="EC" id="2.3.1.20"/>
    </reaction>
</comment>
<dbReference type="Pfam" id="PF03007">
    <property type="entry name" value="WS_DGAT_cat"/>
    <property type="match status" value="1"/>
</dbReference>
<keyword evidence="8 11" id="KW-0443">Lipid metabolism</keyword>
<evidence type="ECO:0000256" key="6">
    <source>
        <dbReference type="ARBA" id="ARBA00022679"/>
    </source>
</evidence>
<proteinExistence type="inferred from homology"/>
<evidence type="ECO:0000256" key="11">
    <source>
        <dbReference type="RuleBase" id="RU361241"/>
    </source>
</evidence>
<evidence type="ECO:0000256" key="9">
    <source>
        <dbReference type="ARBA" id="ARBA00023315"/>
    </source>
</evidence>
<dbReference type="GO" id="GO:0001666">
    <property type="term" value="P:response to hypoxia"/>
    <property type="evidence" value="ECO:0007669"/>
    <property type="project" value="TreeGrafter"/>
</dbReference>
<dbReference type="GO" id="GO:0005886">
    <property type="term" value="C:plasma membrane"/>
    <property type="evidence" value="ECO:0007669"/>
    <property type="project" value="TreeGrafter"/>
</dbReference>
<dbReference type="NCBIfam" id="TIGR02946">
    <property type="entry name" value="acyl_WS_DGAT"/>
    <property type="match status" value="1"/>
</dbReference>
<comment type="caution">
    <text evidence="14">The sequence shown here is derived from an EMBL/GenBank/DDBJ whole genome shotgun (WGS) entry which is preliminary data.</text>
</comment>
<keyword evidence="7 11" id="KW-0319">Glycerol metabolism</keyword>
<organism evidence="14 15">
    <name type="scientific">Mycolicibacterium hippocampi</name>
    <dbReference type="NCBI Taxonomy" id="659824"/>
    <lineage>
        <taxon>Bacteria</taxon>
        <taxon>Bacillati</taxon>
        <taxon>Actinomycetota</taxon>
        <taxon>Actinomycetes</taxon>
        <taxon>Mycobacteriales</taxon>
        <taxon>Mycobacteriaceae</taxon>
        <taxon>Mycolicibacterium</taxon>
    </lineage>
</organism>
<name>A0A7I9ZKD4_9MYCO</name>
<keyword evidence="15" id="KW-1185">Reference proteome</keyword>
<dbReference type="Gene3D" id="3.30.559.10">
    <property type="entry name" value="Chloramphenicol acetyltransferase-like domain"/>
    <property type="match status" value="1"/>
</dbReference>
<evidence type="ECO:0000313" key="15">
    <source>
        <dbReference type="Proteomes" id="UP000465304"/>
    </source>
</evidence>
<dbReference type="GO" id="GO:0051701">
    <property type="term" value="P:biological process involved in interaction with host"/>
    <property type="evidence" value="ECO:0007669"/>
    <property type="project" value="TreeGrafter"/>
</dbReference>
<keyword evidence="9 11" id="KW-0012">Acyltransferase</keyword>
<evidence type="ECO:0000259" key="12">
    <source>
        <dbReference type="Pfam" id="PF03007"/>
    </source>
</evidence>
<dbReference type="GO" id="GO:0004144">
    <property type="term" value="F:diacylglycerol O-acyltransferase activity"/>
    <property type="evidence" value="ECO:0007669"/>
    <property type="project" value="UniProtKB-EC"/>
</dbReference>
<dbReference type="AlphaFoldDB" id="A0A7I9ZKD4"/>
<dbReference type="Proteomes" id="UP000465304">
    <property type="component" value="Unassembled WGS sequence"/>
</dbReference>
<reference evidence="14 15" key="1">
    <citation type="journal article" date="2019" name="Emerg. Microbes Infect.">
        <title>Comprehensive subspecies identification of 175 nontuberculous mycobacteria species based on 7547 genomic profiles.</title>
        <authorList>
            <person name="Matsumoto Y."/>
            <person name="Kinjo T."/>
            <person name="Motooka D."/>
            <person name="Nabeya D."/>
            <person name="Jung N."/>
            <person name="Uechi K."/>
            <person name="Horii T."/>
            <person name="Iida T."/>
            <person name="Fujita J."/>
            <person name="Nakamura S."/>
        </authorList>
    </citation>
    <scope>NUCLEOTIDE SEQUENCE [LARGE SCALE GENOMIC DNA]</scope>
    <source>
        <strain evidence="14 15">JCM 30996</strain>
    </source>
</reference>
<dbReference type="RefSeq" id="WP_163888270.1">
    <property type="nucleotide sequence ID" value="NZ_BLLB01000002.1"/>
</dbReference>
<evidence type="ECO:0000256" key="7">
    <source>
        <dbReference type="ARBA" id="ARBA00022798"/>
    </source>
</evidence>
<dbReference type="InterPro" id="IPR009721">
    <property type="entry name" value="O-acyltransferase_WSD1_C"/>
</dbReference>
<evidence type="ECO:0000256" key="3">
    <source>
        <dbReference type="ARBA" id="ARBA00009587"/>
    </source>
</evidence>
<accession>A0A7I9ZKD4</accession>
<keyword evidence="6 11" id="KW-0808">Transferase</keyword>
<evidence type="ECO:0000256" key="5">
    <source>
        <dbReference type="ARBA" id="ARBA00022516"/>
    </source>
</evidence>
<dbReference type="GO" id="GO:0071731">
    <property type="term" value="P:response to nitric oxide"/>
    <property type="evidence" value="ECO:0007669"/>
    <property type="project" value="TreeGrafter"/>
</dbReference>
<gene>
    <name evidence="14" type="ORF">MHIP_19650</name>
</gene>
<keyword evidence="5 11" id="KW-0444">Lipid biosynthesis</keyword>
<comment type="similarity">
    <text evidence="3 11">Belongs to the long-chain O-acyltransferase family.</text>
</comment>
<evidence type="ECO:0000313" key="14">
    <source>
        <dbReference type="EMBL" id="GFH01482.1"/>
    </source>
</evidence>
<dbReference type="PANTHER" id="PTHR31650:SF1">
    <property type="entry name" value="WAX ESTER SYNTHASE_DIACYLGLYCEROL ACYLTRANSFERASE 4-RELATED"/>
    <property type="match status" value="1"/>
</dbReference>
<dbReference type="GO" id="GO:0006071">
    <property type="term" value="P:glycerol metabolic process"/>
    <property type="evidence" value="ECO:0007669"/>
    <property type="project" value="UniProtKB-KW"/>
</dbReference>
<dbReference type="Pfam" id="PF06974">
    <property type="entry name" value="WS_DGAT_C"/>
    <property type="match status" value="1"/>
</dbReference>
<evidence type="ECO:0000256" key="10">
    <source>
        <dbReference type="ARBA" id="ARBA00048109"/>
    </source>
</evidence>
<comment type="pathway">
    <text evidence="2">Lipid metabolism.</text>
</comment>
<sequence length="461" mass="49530">MERLSGLDAGLLYSESSRIPLNICSVVELDTSTVPGGYTFERFRDDLGSRMQALPELRARLADSQLNLDHPVWVEERDFDLARHLKRIGLPAPGGRKELADLCAHIGSVPLDRSKPLWEMWVMEGVGGTVPEDGGRLALMLKVHHAVVDGVSAANLLNTLCDLDLDAALPEPVDGPGDAAPWAIAADGLVRFITRPWQLTKVIPGTADMVVKTVDRAVNGKAMAAPFSAPATRFNAELTSERSIALAQLDLNDVKKVKNRFDVKVNDVVMALCSGALRGFLADRQELPDKPLIAVVPSSVQGLTDRPGRNQLSGMFCNLHTDVDDPVQRLLTIAESGTCAKEHNGSLGPALLVDLAAMISRGMFGWMLGLMSRTPLTRAHIHNVIISNVAGPSDTLYSCGAEVTALFPLGPIFHGSGLNVTVMSMGGTLNVGLISCPQLVDDLWGLAERFEAVLGELLSRC</sequence>
<evidence type="ECO:0000256" key="2">
    <source>
        <dbReference type="ARBA" id="ARBA00005189"/>
    </source>
</evidence>
<dbReference type="InterPro" id="IPR014292">
    <property type="entry name" value="Acyl_transf_WS/DGAT"/>
</dbReference>
<dbReference type="UniPathway" id="UPA00282"/>
<evidence type="ECO:0000256" key="1">
    <source>
        <dbReference type="ARBA" id="ARBA00004771"/>
    </source>
</evidence>
<comment type="pathway">
    <text evidence="1 11">Glycerolipid metabolism; triacylglycerol biosynthesis.</text>
</comment>
<evidence type="ECO:0000256" key="8">
    <source>
        <dbReference type="ARBA" id="ARBA00023098"/>
    </source>
</evidence>
<evidence type="ECO:0000259" key="13">
    <source>
        <dbReference type="Pfam" id="PF06974"/>
    </source>
</evidence>
<dbReference type="InterPro" id="IPR004255">
    <property type="entry name" value="O-acyltransferase_WSD1_N"/>
</dbReference>
<dbReference type="InterPro" id="IPR045034">
    <property type="entry name" value="O-acyltransferase_WSD1-like"/>
</dbReference>